<gene>
    <name evidence="1" type="ORF">NCTC13032_02778</name>
</gene>
<name>A0A4U9HRM5_9ENTR</name>
<proteinExistence type="predicted"/>
<protein>
    <submittedName>
        <fullName evidence="1">Uncharacterized protein</fullName>
    </submittedName>
</protein>
<sequence length="387" mass="40381">MDEIAPTVTLDGSSTGPVMLNPASLNTYLNGYDTTALGDGTFLVTWASNNNGNLGIYAQRLSAQGVAMGDPVQLASGATYTVMSSSDSILSVTALNDAGAYAVAWIGKDGTSSYSSIFTQSFNADGTPLSAAAQLDGAASAHDLAPQIATLADGGYIVSWSISSGGIYVQRFDDTGVAVGNTVPLAVSGSSGNASPQVSVLDNGSYVVTWQGYTTGDYHIYVQQFDATGNGTTPVMLDATTGNSNNYESQPQITALTNGGYVVTWSGYNYSGSNYNSSTYVQQFDATGTRVGSIVELDGSSNANNGGNYTIRMLQPWPTAATPSPGWNTTTPTATTITRFMYNSSLLAAAKWAMPCNWTHRTTVRVTTVINSRASRRWGMVATPSPG</sequence>
<evidence type="ECO:0000313" key="2">
    <source>
        <dbReference type="Proteomes" id="UP000310719"/>
    </source>
</evidence>
<organism evidence="1 2">
    <name type="scientific">Leclercia adecarboxylata</name>
    <dbReference type="NCBI Taxonomy" id="83655"/>
    <lineage>
        <taxon>Bacteria</taxon>
        <taxon>Pseudomonadati</taxon>
        <taxon>Pseudomonadota</taxon>
        <taxon>Gammaproteobacteria</taxon>
        <taxon>Enterobacterales</taxon>
        <taxon>Enterobacteriaceae</taxon>
        <taxon>Leclercia</taxon>
    </lineage>
</organism>
<evidence type="ECO:0000313" key="1">
    <source>
        <dbReference type="EMBL" id="VTP66914.1"/>
    </source>
</evidence>
<dbReference type="EMBL" id="LR590464">
    <property type="protein sequence ID" value="VTP66914.1"/>
    <property type="molecule type" value="Genomic_DNA"/>
</dbReference>
<accession>A0A4U9HRM5</accession>
<reference evidence="1 2" key="1">
    <citation type="submission" date="2019-05" db="EMBL/GenBank/DDBJ databases">
        <authorList>
            <consortium name="Pathogen Informatics"/>
        </authorList>
    </citation>
    <scope>NUCLEOTIDE SEQUENCE [LARGE SCALE GENOMIC DNA]</scope>
    <source>
        <strain evidence="1 2">NCTC13032</strain>
    </source>
</reference>
<dbReference type="Proteomes" id="UP000310719">
    <property type="component" value="Chromosome"/>
</dbReference>
<dbReference type="AlphaFoldDB" id="A0A4U9HRM5"/>